<gene>
    <name evidence="1" type="ORF">A8C32_18735</name>
</gene>
<dbReference type="OrthoDB" id="1117657at2"/>
<reference evidence="1 2" key="1">
    <citation type="submission" date="2016-05" db="EMBL/GenBank/DDBJ databases">
        <title>Draft Genome Sequence of Algibacter sp. Strain SK-16 Isolated from the Surface Water of Aburatsubo Inlet.</title>
        <authorList>
            <person name="Wong S.-K."/>
            <person name="Yoshizawa S."/>
            <person name="Nakajima Y."/>
            <person name="Ogura Y."/>
            <person name="Tetsuya H."/>
            <person name="Hamasaki K."/>
        </authorList>
    </citation>
    <scope>NUCLEOTIDE SEQUENCE [LARGE SCALE GENOMIC DNA]</scope>
    <source>
        <strain evidence="1 2">SK-16</strain>
    </source>
</reference>
<organism evidence="1 2">
    <name type="scientific">Flavivirga aquatica</name>
    <dbReference type="NCBI Taxonomy" id="1849968"/>
    <lineage>
        <taxon>Bacteria</taxon>
        <taxon>Pseudomonadati</taxon>
        <taxon>Bacteroidota</taxon>
        <taxon>Flavobacteriia</taxon>
        <taxon>Flavobacteriales</taxon>
        <taxon>Flavobacteriaceae</taxon>
        <taxon>Flavivirga</taxon>
    </lineage>
</organism>
<dbReference type="STRING" id="1849968.A8C32_18735"/>
<comment type="caution">
    <text evidence="1">The sequence shown here is derived from an EMBL/GenBank/DDBJ whole genome shotgun (WGS) entry which is preliminary data.</text>
</comment>
<dbReference type="Proteomes" id="UP000095713">
    <property type="component" value="Unassembled WGS sequence"/>
</dbReference>
<protein>
    <recommendedName>
        <fullName evidence="3">Adhesin domain-containing protein</fullName>
    </recommendedName>
</protein>
<evidence type="ECO:0000313" key="2">
    <source>
        <dbReference type="Proteomes" id="UP000095713"/>
    </source>
</evidence>
<proteinExistence type="predicted"/>
<dbReference type="AlphaFoldDB" id="A0A1E5T3V9"/>
<dbReference type="EMBL" id="MDJD01000049">
    <property type="protein sequence ID" value="OEK06069.1"/>
    <property type="molecule type" value="Genomic_DNA"/>
</dbReference>
<sequence>MKHSFCKTIIYSVFVLLSYYVLGQNKISKQVEKTYPLTNKGALYLDNKYGNVFINGWDKNTIKILVNIQVKGKDLDKAKDYLNRIKPNIIATNTQIIIKSEIVEKETSFFNKYVNKIDPFKNEKANTDIDYTVYLPKAVEVEVYNKYGDIIISDWNGKLKADVEHGDLRITDSITNSKIAIKYGKLRANTLYKTSVLAKGASLSISNVNTLKLDSNGSEISLDNINQLELNSNKDNLEINRINNVFGKIKYSKVILNNVMSKIHLDLNLAELRILKINTETPVFKVHQKTSEVYINISKSHFNFNAQLEQGVLRIPKTMYDIDSKILDEKNKIRHISANYGNKNKGILDLTGYKGIIILKEL</sequence>
<evidence type="ECO:0008006" key="3">
    <source>
        <dbReference type="Google" id="ProtNLM"/>
    </source>
</evidence>
<keyword evidence="2" id="KW-1185">Reference proteome</keyword>
<accession>A0A1E5T3V9</accession>
<dbReference type="RefSeq" id="WP_069830959.1">
    <property type="nucleotide sequence ID" value="NZ_MDJD01000049.1"/>
</dbReference>
<name>A0A1E5T3V9_9FLAO</name>
<evidence type="ECO:0000313" key="1">
    <source>
        <dbReference type="EMBL" id="OEK06069.1"/>
    </source>
</evidence>